<evidence type="ECO:0000256" key="2">
    <source>
        <dbReference type="ARBA" id="ARBA00022884"/>
    </source>
</evidence>
<dbReference type="SUPFAM" id="SSF46785">
    <property type="entry name" value="Winged helix' DNA-binding domain"/>
    <property type="match status" value="1"/>
</dbReference>
<dbReference type="InterPro" id="IPR006630">
    <property type="entry name" value="La_HTH"/>
</dbReference>
<dbReference type="InterPro" id="IPR012677">
    <property type="entry name" value="Nucleotide-bd_a/b_plait_sf"/>
</dbReference>
<gene>
    <name evidence="6" type="ORF">QYT958_LOCUS30554</name>
</gene>
<dbReference type="SMART" id="SM00715">
    <property type="entry name" value="LA"/>
    <property type="match status" value="1"/>
</dbReference>
<keyword evidence="2 3" id="KW-0694">RNA-binding</keyword>
<dbReference type="GO" id="GO:0005829">
    <property type="term" value="C:cytosol"/>
    <property type="evidence" value="ECO:0007669"/>
    <property type="project" value="TreeGrafter"/>
</dbReference>
<evidence type="ECO:0000313" key="6">
    <source>
        <dbReference type="EMBL" id="CAF4897335.1"/>
    </source>
</evidence>
<evidence type="ECO:0000256" key="1">
    <source>
        <dbReference type="ARBA" id="ARBA00022553"/>
    </source>
</evidence>
<dbReference type="AlphaFoldDB" id="A0A821UYW4"/>
<protein>
    <recommendedName>
        <fullName evidence="5">HTH La-type RNA-binding domain-containing protein</fullName>
    </recommendedName>
</protein>
<dbReference type="PANTHER" id="PTHR22792">
    <property type="entry name" value="LUPUS LA PROTEIN-RELATED"/>
    <property type="match status" value="1"/>
</dbReference>
<reference evidence="6" key="1">
    <citation type="submission" date="2021-02" db="EMBL/GenBank/DDBJ databases">
        <authorList>
            <person name="Nowell W R."/>
        </authorList>
    </citation>
    <scope>NUCLEOTIDE SEQUENCE</scope>
</reference>
<sequence length="491" mass="56361">MDNEMVEVLLYGYNAYVTSNLNKQEIVFCVQNANIIGDINSYGQYDLVNNNDIYPPSLFLVDQQDAVVSHPYNHHVNVGNSAGKNLNPNAQHFSSRDFNHGTVLAGSTAPSDDSYTEYLDNGTGPYLRQHQSQLYSRKFQLFYFYLFPICTYIFIYVDNSGFYYEVDPSSIDSLQQQQQQQPDSNFAVHEHVAMLDTIDHQQPPLLNSNHIHHPRQHVNQTMPDEEQVHQLQPASEQLRQLLKKQLEYYFSRENMIHDAYLQSQMDADDYVSIAIIANFKLVKRLTHDLQLIIEVLKEIPSVEVDAEEKKVRSSEEKKYRLTRKRCIIILRDVPLDATEAEVSELFLNEHCPVPAVECERVLESGTSDCWYVTFNSEDDAQNAFLYLTRENVSIRGQKVLGRMKTRLWQKPSSVPSTNASTPMSPPMTSNNSGATSPPPSSQQLIQTYQNATFVPQQQQTLPPQLQYSAHPQQQQQFNQQQIPPQQQQQHA</sequence>
<accession>A0A821UYW4</accession>
<dbReference type="InterPro" id="IPR045180">
    <property type="entry name" value="La_dom_prot"/>
</dbReference>
<comment type="caution">
    <text evidence="6">The sequence shown here is derived from an EMBL/GenBank/DDBJ whole genome shotgun (WGS) entry which is preliminary data.</text>
</comment>
<evidence type="ECO:0000259" key="5">
    <source>
        <dbReference type="PROSITE" id="PS50961"/>
    </source>
</evidence>
<dbReference type="InterPro" id="IPR036390">
    <property type="entry name" value="WH_DNA-bd_sf"/>
</dbReference>
<dbReference type="PROSITE" id="PS50961">
    <property type="entry name" value="HTH_LA"/>
    <property type="match status" value="1"/>
</dbReference>
<dbReference type="GO" id="GO:0003730">
    <property type="term" value="F:mRNA 3'-UTR binding"/>
    <property type="evidence" value="ECO:0007669"/>
    <property type="project" value="TreeGrafter"/>
</dbReference>
<dbReference type="InterPro" id="IPR036388">
    <property type="entry name" value="WH-like_DNA-bd_sf"/>
</dbReference>
<dbReference type="Gene3D" id="3.30.70.330">
    <property type="match status" value="1"/>
</dbReference>
<organism evidence="6 7">
    <name type="scientific">Rotaria socialis</name>
    <dbReference type="NCBI Taxonomy" id="392032"/>
    <lineage>
        <taxon>Eukaryota</taxon>
        <taxon>Metazoa</taxon>
        <taxon>Spiralia</taxon>
        <taxon>Gnathifera</taxon>
        <taxon>Rotifera</taxon>
        <taxon>Eurotatoria</taxon>
        <taxon>Bdelloidea</taxon>
        <taxon>Philodinida</taxon>
        <taxon>Philodinidae</taxon>
        <taxon>Rotaria</taxon>
    </lineage>
</organism>
<dbReference type="GO" id="GO:0045727">
    <property type="term" value="P:positive regulation of translation"/>
    <property type="evidence" value="ECO:0007669"/>
    <property type="project" value="TreeGrafter"/>
</dbReference>
<evidence type="ECO:0000256" key="4">
    <source>
        <dbReference type="SAM" id="MobiDB-lite"/>
    </source>
</evidence>
<dbReference type="PANTHER" id="PTHR22792:SF131">
    <property type="entry name" value="LA-RELATED PROTEIN LARP4B"/>
    <property type="match status" value="1"/>
</dbReference>
<feature type="domain" description="HTH La-type RNA-binding" evidence="5">
    <location>
        <begin position="232"/>
        <end position="321"/>
    </location>
</feature>
<evidence type="ECO:0000256" key="3">
    <source>
        <dbReference type="PROSITE-ProRule" id="PRU00332"/>
    </source>
</evidence>
<dbReference type="Gene3D" id="1.10.10.10">
    <property type="entry name" value="Winged helix-like DNA-binding domain superfamily/Winged helix DNA-binding domain"/>
    <property type="match status" value="1"/>
</dbReference>
<feature type="non-terminal residue" evidence="6">
    <location>
        <position position="491"/>
    </location>
</feature>
<evidence type="ECO:0000313" key="7">
    <source>
        <dbReference type="Proteomes" id="UP000663848"/>
    </source>
</evidence>
<proteinExistence type="predicted"/>
<dbReference type="SUPFAM" id="SSF54928">
    <property type="entry name" value="RNA-binding domain, RBD"/>
    <property type="match status" value="1"/>
</dbReference>
<dbReference type="EMBL" id="CAJOBR010009800">
    <property type="protein sequence ID" value="CAF4897335.1"/>
    <property type="molecule type" value="Genomic_DNA"/>
</dbReference>
<name>A0A821UYW4_9BILA</name>
<dbReference type="InterPro" id="IPR035979">
    <property type="entry name" value="RBD_domain_sf"/>
</dbReference>
<feature type="region of interest" description="Disordered" evidence="4">
    <location>
        <begin position="405"/>
        <end position="491"/>
    </location>
</feature>
<dbReference type="InterPro" id="IPR058699">
    <property type="entry name" value="RRM_LARP4/4B"/>
</dbReference>
<dbReference type="Proteomes" id="UP000663848">
    <property type="component" value="Unassembled WGS sequence"/>
</dbReference>
<dbReference type="GO" id="GO:0010494">
    <property type="term" value="C:cytoplasmic stress granule"/>
    <property type="evidence" value="ECO:0007669"/>
    <property type="project" value="TreeGrafter"/>
</dbReference>
<feature type="compositionally biased region" description="Polar residues" evidence="4">
    <location>
        <begin position="410"/>
        <end position="454"/>
    </location>
</feature>
<keyword evidence="1" id="KW-0597">Phosphoprotein</keyword>
<dbReference type="Pfam" id="PF26088">
    <property type="entry name" value="RRM_LARP4"/>
    <property type="match status" value="1"/>
</dbReference>
<feature type="compositionally biased region" description="Low complexity" evidence="4">
    <location>
        <begin position="455"/>
        <end position="491"/>
    </location>
</feature>
<dbReference type="Pfam" id="PF05383">
    <property type="entry name" value="La"/>
    <property type="match status" value="1"/>
</dbReference>